<accession>A0A392MIS0</accession>
<sequence length="85" mass="9442">MGVRGTCKHFGAQVSNRAKVRGLKEEPLENNGGSFTPWNKNNILEHSYDTVSISSYAFLYLLSSFAVLLVQEACWFAAMALVPMQ</sequence>
<name>A0A392MIS0_9FABA</name>
<protein>
    <submittedName>
        <fullName evidence="2">Uncharacterized protein</fullName>
    </submittedName>
</protein>
<comment type="caution">
    <text evidence="2">The sequence shown here is derived from an EMBL/GenBank/DDBJ whole genome shotgun (WGS) entry which is preliminary data.</text>
</comment>
<evidence type="ECO:0000256" key="1">
    <source>
        <dbReference type="SAM" id="Phobius"/>
    </source>
</evidence>
<evidence type="ECO:0000313" key="3">
    <source>
        <dbReference type="Proteomes" id="UP000265520"/>
    </source>
</evidence>
<keyword evidence="1" id="KW-0812">Transmembrane</keyword>
<proteinExistence type="predicted"/>
<dbReference type="EMBL" id="LXQA010011814">
    <property type="protein sequence ID" value="MCH87241.1"/>
    <property type="molecule type" value="Genomic_DNA"/>
</dbReference>
<evidence type="ECO:0000313" key="2">
    <source>
        <dbReference type="EMBL" id="MCH87241.1"/>
    </source>
</evidence>
<organism evidence="2 3">
    <name type="scientific">Trifolium medium</name>
    <dbReference type="NCBI Taxonomy" id="97028"/>
    <lineage>
        <taxon>Eukaryota</taxon>
        <taxon>Viridiplantae</taxon>
        <taxon>Streptophyta</taxon>
        <taxon>Embryophyta</taxon>
        <taxon>Tracheophyta</taxon>
        <taxon>Spermatophyta</taxon>
        <taxon>Magnoliopsida</taxon>
        <taxon>eudicotyledons</taxon>
        <taxon>Gunneridae</taxon>
        <taxon>Pentapetalae</taxon>
        <taxon>rosids</taxon>
        <taxon>fabids</taxon>
        <taxon>Fabales</taxon>
        <taxon>Fabaceae</taxon>
        <taxon>Papilionoideae</taxon>
        <taxon>50 kb inversion clade</taxon>
        <taxon>NPAAA clade</taxon>
        <taxon>Hologalegina</taxon>
        <taxon>IRL clade</taxon>
        <taxon>Trifolieae</taxon>
        <taxon>Trifolium</taxon>
    </lineage>
</organism>
<dbReference type="AlphaFoldDB" id="A0A392MIS0"/>
<gene>
    <name evidence="2" type="ORF">A2U01_0008107</name>
</gene>
<keyword evidence="1" id="KW-0472">Membrane</keyword>
<keyword evidence="3" id="KW-1185">Reference proteome</keyword>
<feature type="transmembrane region" description="Helical" evidence="1">
    <location>
        <begin position="57"/>
        <end position="82"/>
    </location>
</feature>
<dbReference type="Proteomes" id="UP000265520">
    <property type="component" value="Unassembled WGS sequence"/>
</dbReference>
<reference evidence="2 3" key="1">
    <citation type="journal article" date="2018" name="Front. Plant Sci.">
        <title>Red Clover (Trifolium pratense) and Zigzag Clover (T. medium) - A Picture of Genomic Similarities and Differences.</title>
        <authorList>
            <person name="Dluhosova J."/>
            <person name="Istvanek J."/>
            <person name="Nedelnik J."/>
            <person name="Repkova J."/>
        </authorList>
    </citation>
    <scope>NUCLEOTIDE SEQUENCE [LARGE SCALE GENOMIC DNA]</scope>
    <source>
        <strain evidence="3">cv. 10/8</strain>
        <tissue evidence="2">Leaf</tissue>
    </source>
</reference>
<keyword evidence="1" id="KW-1133">Transmembrane helix</keyword>